<dbReference type="GO" id="GO:0004493">
    <property type="term" value="F:methylmalonyl-CoA epimerase activity"/>
    <property type="evidence" value="ECO:0007669"/>
    <property type="project" value="TreeGrafter"/>
</dbReference>
<comment type="caution">
    <text evidence="3">The sequence shown here is derived from an EMBL/GenBank/DDBJ whole genome shotgun (WGS) entry which is preliminary data.</text>
</comment>
<feature type="domain" description="VOC" evidence="2">
    <location>
        <begin position="4"/>
        <end position="142"/>
    </location>
</feature>
<accession>A0A4R9JM55</accession>
<name>A0A4R9JM55_9LEPT</name>
<dbReference type="OrthoDB" id="9800322at2"/>
<protein>
    <submittedName>
        <fullName evidence="3">Glyoxalase</fullName>
    </submittedName>
</protein>
<dbReference type="GO" id="GO:0004462">
    <property type="term" value="F:lactoylglutathione lyase activity"/>
    <property type="evidence" value="ECO:0007669"/>
    <property type="project" value="InterPro"/>
</dbReference>
<reference evidence="3" key="1">
    <citation type="journal article" date="2019" name="PLoS Negl. Trop. Dis.">
        <title>Revisiting the worldwide diversity of Leptospira species in the environment.</title>
        <authorList>
            <person name="Vincent A.T."/>
            <person name="Schiettekatte O."/>
            <person name="Bourhy P."/>
            <person name="Veyrier F.J."/>
            <person name="Picardeau M."/>
        </authorList>
    </citation>
    <scope>NUCLEOTIDE SEQUENCE [LARGE SCALE GENOMIC DNA]</scope>
    <source>
        <strain evidence="3">201702454</strain>
    </source>
</reference>
<dbReference type="SUPFAM" id="SSF54593">
    <property type="entry name" value="Glyoxalase/Bleomycin resistance protein/Dihydroxybiphenyl dioxygenase"/>
    <property type="match status" value="1"/>
</dbReference>
<dbReference type="InterPro" id="IPR018146">
    <property type="entry name" value="Glyoxalase_1_CS"/>
</dbReference>
<dbReference type="InterPro" id="IPR029068">
    <property type="entry name" value="Glyas_Bleomycin-R_OHBP_Dase"/>
</dbReference>
<dbReference type="InterPro" id="IPR037523">
    <property type="entry name" value="VOC_core"/>
</dbReference>
<dbReference type="PROSITE" id="PS51819">
    <property type="entry name" value="VOC"/>
    <property type="match status" value="1"/>
</dbReference>
<dbReference type="Gene3D" id="3.10.180.10">
    <property type="entry name" value="2,3-Dihydroxybiphenyl 1,2-Dioxygenase, domain 1"/>
    <property type="match status" value="1"/>
</dbReference>
<keyword evidence="4" id="KW-1185">Reference proteome</keyword>
<evidence type="ECO:0000259" key="2">
    <source>
        <dbReference type="PROSITE" id="PS51819"/>
    </source>
</evidence>
<gene>
    <name evidence="3" type="ORF">EHQ59_14295</name>
</gene>
<dbReference type="GO" id="GO:0046491">
    <property type="term" value="P:L-methylmalonyl-CoA metabolic process"/>
    <property type="evidence" value="ECO:0007669"/>
    <property type="project" value="TreeGrafter"/>
</dbReference>
<dbReference type="GO" id="GO:0046872">
    <property type="term" value="F:metal ion binding"/>
    <property type="evidence" value="ECO:0007669"/>
    <property type="project" value="UniProtKB-KW"/>
</dbReference>
<keyword evidence="1" id="KW-0479">Metal-binding</keyword>
<dbReference type="InterPro" id="IPR004360">
    <property type="entry name" value="Glyas_Fos-R_dOase_dom"/>
</dbReference>
<dbReference type="PROSITE" id="PS00934">
    <property type="entry name" value="GLYOXALASE_I_1"/>
    <property type="match status" value="1"/>
</dbReference>
<evidence type="ECO:0000256" key="1">
    <source>
        <dbReference type="ARBA" id="ARBA00022723"/>
    </source>
</evidence>
<dbReference type="RefSeq" id="WP_135620323.1">
    <property type="nucleotide sequence ID" value="NZ_RQGG01000041.1"/>
</dbReference>
<evidence type="ECO:0000313" key="3">
    <source>
        <dbReference type="EMBL" id="TGL49708.1"/>
    </source>
</evidence>
<dbReference type="PANTHER" id="PTHR43048:SF3">
    <property type="entry name" value="METHYLMALONYL-COA EPIMERASE, MITOCHONDRIAL"/>
    <property type="match status" value="1"/>
</dbReference>
<dbReference type="Pfam" id="PF00903">
    <property type="entry name" value="Glyoxalase"/>
    <property type="match status" value="1"/>
</dbReference>
<dbReference type="InterPro" id="IPR051785">
    <property type="entry name" value="MMCE/EMCE_epimerase"/>
</dbReference>
<dbReference type="AlphaFoldDB" id="A0A4R9JM55"/>
<organism evidence="3 4">
    <name type="scientific">Leptospira kemamanensis</name>
    <dbReference type="NCBI Taxonomy" id="2484942"/>
    <lineage>
        <taxon>Bacteria</taxon>
        <taxon>Pseudomonadati</taxon>
        <taxon>Spirochaetota</taxon>
        <taxon>Spirochaetia</taxon>
        <taxon>Leptospirales</taxon>
        <taxon>Leptospiraceae</taxon>
        <taxon>Leptospira</taxon>
    </lineage>
</organism>
<dbReference type="Proteomes" id="UP000297609">
    <property type="component" value="Unassembled WGS sequence"/>
</dbReference>
<sequence length="144" mass="16053">MIKKTRHTGLVIRNLNKSLNFYENLGFQLWKREVEEGKFIDTVVGIQSVSVETAKLHGPDGSMIELLQYHSHPEKKEKVNSPSNTLGCSHIAFTVDNIEETCKQIIDMGGNLVNHPAISPSGNVKVAYCHDIDGIILELVEELV</sequence>
<dbReference type="EMBL" id="RQGG01000041">
    <property type="protein sequence ID" value="TGL49708.1"/>
    <property type="molecule type" value="Genomic_DNA"/>
</dbReference>
<evidence type="ECO:0000313" key="4">
    <source>
        <dbReference type="Proteomes" id="UP000297609"/>
    </source>
</evidence>
<dbReference type="PANTHER" id="PTHR43048">
    <property type="entry name" value="METHYLMALONYL-COA EPIMERASE"/>
    <property type="match status" value="1"/>
</dbReference>
<proteinExistence type="predicted"/>